<evidence type="ECO:0000256" key="2">
    <source>
        <dbReference type="SAM" id="Phobius"/>
    </source>
</evidence>
<dbReference type="Proteomes" id="UP001501074">
    <property type="component" value="Unassembled WGS sequence"/>
</dbReference>
<keyword evidence="2" id="KW-1133">Transmembrane helix</keyword>
<feature type="transmembrane region" description="Helical" evidence="2">
    <location>
        <begin position="81"/>
        <end position="104"/>
    </location>
</feature>
<comment type="caution">
    <text evidence="3">The sequence shown here is derived from an EMBL/GenBank/DDBJ whole genome shotgun (WGS) entry which is preliminary data.</text>
</comment>
<keyword evidence="4" id="KW-1185">Reference proteome</keyword>
<evidence type="ECO:0000256" key="1">
    <source>
        <dbReference type="SAM" id="MobiDB-lite"/>
    </source>
</evidence>
<accession>A0ABP6ZHL5</accession>
<dbReference type="EMBL" id="BAAAZO010000003">
    <property type="protein sequence ID" value="GAA3606433.1"/>
    <property type="molecule type" value="Genomic_DNA"/>
</dbReference>
<evidence type="ECO:0000313" key="3">
    <source>
        <dbReference type="EMBL" id="GAA3606433.1"/>
    </source>
</evidence>
<sequence>MSVAESKELPGNAAEGQEPVKPADDRVVDVPAEPESPTSYRLRRAPRYRAFGFTGAAIGILIGAVIALSTQVAGDYSEQTILGYFVAIFGLFGALLGCGSAVLLDRRKD</sequence>
<keyword evidence="2" id="KW-0812">Transmembrane</keyword>
<name>A0ABP6ZHL5_9ACTN</name>
<proteinExistence type="predicted"/>
<evidence type="ECO:0000313" key="4">
    <source>
        <dbReference type="Proteomes" id="UP001501074"/>
    </source>
</evidence>
<feature type="transmembrane region" description="Helical" evidence="2">
    <location>
        <begin position="50"/>
        <end position="69"/>
    </location>
</feature>
<reference evidence="4" key="1">
    <citation type="journal article" date="2019" name="Int. J. Syst. Evol. Microbiol.">
        <title>The Global Catalogue of Microorganisms (GCM) 10K type strain sequencing project: providing services to taxonomists for standard genome sequencing and annotation.</title>
        <authorList>
            <consortium name="The Broad Institute Genomics Platform"/>
            <consortium name="The Broad Institute Genome Sequencing Center for Infectious Disease"/>
            <person name="Wu L."/>
            <person name="Ma J."/>
        </authorList>
    </citation>
    <scope>NUCLEOTIDE SEQUENCE [LARGE SCALE GENOMIC DNA]</scope>
    <source>
        <strain evidence="4">JCM 16902</strain>
    </source>
</reference>
<feature type="region of interest" description="Disordered" evidence="1">
    <location>
        <begin position="1"/>
        <end position="38"/>
    </location>
</feature>
<gene>
    <name evidence="3" type="ORF">GCM10022223_22910</name>
</gene>
<organism evidence="3 4">
    <name type="scientific">Kineosporia mesophila</name>
    <dbReference type="NCBI Taxonomy" id="566012"/>
    <lineage>
        <taxon>Bacteria</taxon>
        <taxon>Bacillati</taxon>
        <taxon>Actinomycetota</taxon>
        <taxon>Actinomycetes</taxon>
        <taxon>Kineosporiales</taxon>
        <taxon>Kineosporiaceae</taxon>
        <taxon>Kineosporia</taxon>
    </lineage>
</organism>
<protein>
    <submittedName>
        <fullName evidence="3">Uncharacterized protein</fullName>
    </submittedName>
</protein>
<keyword evidence="2" id="KW-0472">Membrane</keyword>